<dbReference type="Gene3D" id="3.40.50.720">
    <property type="entry name" value="NAD(P)-binding Rossmann-like Domain"/>
    <property type="match status" value="2"/>
</dbReference>
<dbReference type="PANTHER" id="PTHR10996">
    <property type="entry name" value="2-HYDROXYACID DEHYDROGENASE-RELATED"/>
    <property type="match status" value="1"/>
</dbReference>
<evidence type="ECO:0000259" key="6">
    <source>
        <dbReference type="Pfam" id="PF02826"/>
    </source>
</evidence>
<keyword evidence="8" id="KW-1185">Reference proteome</keyword>
<reference evidence="7 8" key="1">
    <citation type="submission" date="2020-10" db="EMBL/GenBank/DDBJ databases">
        <title>The Coptis chinensis genome and diversification of protoberbering-type alkaloids.</title>
        <authorList>
            <person name="Wang B."/>
            <person name="Shu S."/>
            <person name="Song C."/>
            <person name="Liu Y."/>
        </authorList>
    </citation>
    <scope>NUCLEOTIDE SEQUENCE [LARGE SCALE GENOMIC DNA]</scope>
    <source>
        <strain evidence="7">HL-2020</strain>
        <tissue evidence="7">Leaf</tissue>
    </source>
</reference>
<dbReference type="GO" id="GO:0051287">
    <property type="term" value="F:NAD binding"/>
    <property type="evidence" value="ECO:0007669"/>
    <property type="project" value="InterPro"/>
</dbReference>
<evidence type="ECO:0000256" key="4">
    <source>
        <dbReference type="RuleBase" id="RU003719"/>
    </source>
</evidence>
<evidence type="ECO:0000256" key="3">
    <source>
        <dbReference type="ARBA" id="ARBA00023027"/>
    </source>
</evidence>
<dbReference type="Proteomes" id="UP000631114">
    <property type="component" value="Unassembled WGS sequence"/>
</dbReference>
<dbReference type="InterPro" id="IPR006140">
    <property type="entry name" value="D-isomer_DH_NAD-bd"/>
</dbReference>
<dbReference type="InterPro" id="IPR006139">
    <property type="entry name" value="D-isomer_2_OHA_DH_cat_dom"/>
</dbReference>
<gene>
    <name evidence="7" type="ORF">IFM89_031677</name>
</gene>
<sequence length="355" mass="39115">MAEEQELKDHREEQELQIVLLLGLGPPPLFKFFPELLQKFKFLSPFEYPTTPIHQFLKFHAQSIEVMICMGGGRKESIPVNWEVLNSLPSLKCILNTGVGVNHIDLTECKQRGIIVCNAGNSYSEDAADFAVGLLLDVLRRISASNRYVRSGLWPLKGEYPLGHKVVPSLLIPFYVGGQRVGIVGLGSIGSEVAKRLDAFGCSIAYNSRRKKESILFPYYSNVCDLAANCDILILCCALTDETYHIINKDVLSALGKDGVIINVGRGALVDEKALVRFLVRGEIGGAGLDVFENEPTVPKELLELDNVVLSPHKAVHTLGSMSALYELTIANLEAFFSNKPLLSPVNYEQEAITL</sequence>
<accession>A0A835HR67</accession>
<proteinExistence type="inferred from homology"/>
<dbReference type="GO" id="GO:0005829">
    <property type="term" value="C:cytosol"/>
    <property type="evidence" value="ECO:0007669"/>
    <property type="project" value="TreeGrafter"/>
</dbReference>
<dbReference type="Pfam" id="PF00389">
    <property type="entry name" value="2-Hacid_dh"/>
    <property type="match status" value="1"/>
</dbReference>
<dbReference type="SUPFAM" id="SSF51735">
    <property type="entry name" value="NAD(P)-binding Rossmann-fold domains"/>
    <property type="match status" value="1"/>
</dbReference>
<name>A0A835HR67_9MAGN</name>
<dbReference type="SUPFAM" id="SSF52283">
    <property type="entry name" value="Formate/glycerate dehydrogenase catalytic domain-like"/>
    <property type="match status" value="1"/>
</dbReference>
<feature type="domain" description="D-isomer specific 2-hydroxyacid dehydrogenase NAD-binding" evidence="6">
    <location>
        <begin position="132"/>
        <end position="315"/>
    </location>
</feature>
<dbReference type="InterPro" id="IPR050223">
    <property type="entry name" value="D-isomer_2-hydroxyacid_DH"/>
</dbReference>
<evidence type="ECO:0000256" key="1">
    <source>
        <dbReference type="ARBA" id="ARBA00022857"/>
    </source>
</evidence>
<keyword evidence="3" id="KW-0520">NAD</keyword>
<dbReference type="PANTHER" id="PTHR10996:SF179">
    <property type="entry name" value="D-ISOMER SPECIFIC 2-HYDROXYACID DEHYDROGENASE FAMILY PROTEIN-RELATED"/>
    <property type="match status" value="1"/>
</dbReference>
<protein>
    <submittedName>
        <fullName evidence="7">Uncharacterized protein</fullName>
    </submittedName>
</protein>
<dbReference type="CDD" id="cd12156">
    <property type="entry name" value="HPPR"/>
    <property type="match status" value="1"/>
</dbReference>
<evidence type="ECO:0000259" key="5">
    <source>
        <dbReference type="Pfam" id="PF00389"/>
    </source>
</evidence>
<dbReference type="EMBL" id="JADFTS010000006">
    <property type="protein sequence ID" value="KAF9602817.1"/>
    <property type="molecule type" value="Genomic_DNA"/>
</dbReference>
<keyword evidence="1" id="KW-0521">NADP</keyword>
<dbReference type="AlphaFoldDB" id="A0A835HR67"/>
<dbReference type="Pfam" id="PF02826">
    <property type="entry name" value="2-Hacid_dh_C"/>
    <property type="match status" value="1"/>
</dbReference>
<dbReference type="FunFam" id="3.40.50.720:FF:000213">
    <property type="entry name" value="Putative 2-hydroxyacid dehydrogenase"/>
    <property type="match status" value="1"/>
</dbReference>
<dbReference type="OrthoDB" id="298012at2759"/>
<feature type="domain" description="D-isomer specific 2-hydroxyacid dehydrogenase catalytic" evidence="5">
    <location>
        <begin position="62"/>
        <end position="347"/>
    </location>
</feature>
<organism evidence="7 8">
    <name type="scientific">Coptis chinensis</name>
    <dbReference type="NCBI Taxonomy" id="261450"/>
    <lineage>
        <taxon>Eukaryota</taxon>
        <taxon>Viridiplantae</taxon>
        <taxon>Streptophyta</taxon>
        <taxon>Embryophyta</taxon>
        <taxon>Tracheophyta</taxon>
        <taxon>Spermatophyta</taxon>
        <taxon>Magnoliopsida</taxon>
        <taxon>Ranunculales</taxon>
        <taxon>Ranunculaceae</taxon>
        <taxon>Coptidoideae</taxon>
        <taxon>Coptis</taxon>
    </lineage>
</organism>
<keyword evidence="2 4" id="KW-0560">Oxidoreductase</keyword>
<comment type="similarity">
    <text evidence="4">Belongs to the D-isomer specific 2-hydroxyacid dehydrogenase family.</text>
</comment>
<evidence type="ECO:0000313" key="8">
    <source>
        <dbReference type="Proteomes" id="UP000631114"/>
    </source>
</evidence>
<dbReference type="GO" id="GO:0016618">
    <property type="term" value="F:hydroxypyruvate reductase [NAD(P)H] activity"/>
    <property type="evidence" value="ECO:0007669"/>
    <property type="project" value="TreeGrafter"/>
</dbReference>
<comment type="caution">
    <text evidence="7">The sequence shown here is derived from an EMBL/GenBank/DDBJ whole genome shotgun (WGS) entry which is preliminary data.</text>
</comment>
<evidence type="ECO:0000313" key="7">
    <source>
        <dbReference type="EMBL" id="KAF9602817.1"/>
    </source>
</evidence>
<dbReference type="InterPro" id="IPR036291">
    <property type="entry name" value="NAD(P)-bd_dom_sf"/>
</dbReference>
<evidence type="ECO:0000256" key="2">
    <source>
        <dbReference type="ARBA" id="ARBA00023002"/>
    </source>
</evidence>
<dbReference type="GO" id="GO:0030267">
    <property type="term" value="F:glyoxylate reductase (NADPH) activity"/>
    <property type="evidence" value="ECO:0007669"/>
    <property type="project" value="TreeGrafter"/>
</dbReference>